<sequence>MEVALNWTQHGTVWGARVTQDAREQAWNASLQIQTAFENAVKAASHSKTTRTKSEKNSGIHSSLDNDVGSKRKARKGKSTDKDTEIQTEIPFAQRTGAPACSLTRRPTVLMSSQASGSKWLKFRNASQDEVEESSWCEYGTRYEMNSRGQRLYTQQWTPRSRKYRKSPRGSVFLVHGLNGHSSRFTALVRSFVEEGYAVFAHDLSGHGRSDGLRAYVAKIQNYVDDARTHTNAVFHRFPNLQEKPKFLVGHSMGGAVAIRLARDDENAVNGKRSWNGVMLTAPAVQVFPKPLLSFFAPILSTLLPFAPVQRLRSRNDKQTQSGGNFASLDPLILRMAVRARVGYELLRSCDDIKRSATRFTSALFIAHAKQDRVTDAKGSQMFIEKVASPDKTLRLYDSAAHDLLGCQGGIAEDVVTNMVRWATERS</sequence>
<gene>
    <name evidence="3" type="ORF">TOLI1172_LOCUS8296</name>
</gene>
<protein>
    <recommendedName>
        <fullName evidence="2">Serine aminopeptidase S33 domain-containing protein</fullName>
    </recommendedName>
</protein>
<evidence type="ECO:0000256" key="1">
    <source>
        <dbReference type="SAM" id="MobiDB-lite"/>
    </source>
</evidence>
<reference evidence="3" key="1">
    <citation type="submission" date="2021-01" db="EMBL/GenBank/DDBJ databases">
        <authorList>
            <person name="Corre E."/>
            <person name="Pelletier E."/>
            <person name="Niang G."/>
            <person name="Scheremetjew M."/>
            <person name="Finn R."/>
            <person name="Kale V."/>
            <person name="Holt S."/>
            <person name="Cochrane G."/>
            <person name="Meng A."/>
            <person name="Brown T."/>
            <person name="Cohen L."/>
        </authorList>
    </citation>
    <scope>NUCLEOTIDE SEQUENCE</scope>
    <source>
        <strain evidence="3">CCMP3278</strain>
    </source>
</reference>
<dbReference type="Gene3D" id="3.40.50.1820">
    <property type="entry name" value="alpha/beta hydrolase"/>
    <property type="match status" value="1"/>
</dbReference>
<dbReference type="InterPro" id="IPR022742">
    <property type="entry name" value="Hydrolase_4"/>
</dbReference>
<dbReference type="InterPro" id="IPR029058">
    <property type="entry name" value="AB_hydrolase_fold"/>
</dbReference>
<feature type="domain" description="Serine aminopeptidase S33" evidence="2">
    <location>
        <begin position="167"/>
        <end position="405"/>
    </location>
</feature>
<dbReference type="EMBL" id="HBFP01011476">
    <property type="protein sequence ID" value="CAD8823897.1"/>
    <property type="molecule type" value="Transcribed_RNA"/>
</dbReference>
<dbReference type="SUPFAM" id="SSF53474">
    <property type="entry name" value="alpha/beta-Hydrolases"/>
    <property type="match status" value="1"/>
</dbReference>
<dbReference type="Pfam" id="PF12146">
    <property type="entry name" value="Hydrolase_4"/>
    <property type="match status" value="1"/>
</dbReference>
<organism evidence="3">
    <name type="scientific">Timspurckia oligopyrenoides</name>
    <dbReference type="NCBI Taxonomy" id="708627"/>
    <lineage>
        <taxon>Eukaryota</taxon>
        <taxon>Rhodophyta</taxon>
        <taxon>Bangiophyceae</taxon>
        <taxon>Porphyridiales</taxon>
        <taxon>Porphyridiaceae</taxon>
        <taxon>Timspurckia</taxon>
    </lineage>
</organism>
<evidence type="ECO:0000259" key="2">
    <source>
        <dbReference type="Pfam" id="PF12146"/>
    </source>
</evidence>
<dbReference type="InterPro" id="IPR051044">
    <property type="entry name" value="MAG_DAG_Lipase"/>
</dbReference>
<proteinExistence type="predicted"/>
<dbReference type="PANTHER" id="PTHR11614">
    <property type="entry name" value="PHOSPHOLIPASE-RELATED"/>
    <property type="match status" value="1"/>
</dbReference>
<evidence type="ECO:0000313" key="3">
    <source>
        <dbReference type="EMBL" id="CAD8823897.1"/>
    </source>
</evidence>
<name>A0A7S0ZJK7_9RHOD</name>
<dbReference type="InterPro" id="IPR000073">
    <property type="entry name" value="AB_hydrolase_1"/>
</dbReference>
<feature type="region of interest" description="Disordered" evidence="1">
    <location>
        <begin position="44"/>
        <end position="92"/>
    </location>
</feature>
<dbReference type="AlphaFoldDB" id="A0A7S0ZJK7"/>
<dbReference type="PRINTS" id="PR00111">
    <property type="entry name" value="ABHYDROLASE"/>
</dbReference>
<accession>A0A7S0ZJK7</accession>